<sequence>MHLYSFFLSNNAFENVSEHDDGSLGLLLQEIMLKTLEPYKCISITMDPIYSEIFDTQWFEKFSTAVSYITIHVEENEDLLSPNDETRRSLMLAKKDSCQLYIILIANGIEAARLLRFGERYIA</sequence>
<evidence type="ECO:0000313" key="2">
    <source>
        <dbReference type="Proteomes" id="UP000410492"/>
    </source>
</evidence>
<gene>
    <name evidence="1" type="ORF">CALMAC_LOCUS17763</name>
</gene>
<reference evidence="1 2" key="1">
    <citation type="submission" date="2019-01" db="EMBL/GenBank/DDBJ databases">
        <authorList>
            <person name="Sayadi A."/>
        </authorList>
    </citation>
    <scope>NUCLEOTIDE SEQUENCE [LARGE SCALE GENOMIC DNA]</scope>
</reference>
<dbReference type="EMBL" id="CAACVG010012225">
    <property type="protein sequence ID" value="VEN59913.1"/>
    <property type="molecule type" value="Genomic_DNA"/>
</dbReference>
<proteinExistence type="predicted"/>
<dbReference type="OrthoDB" id="5984008at2759"/>
<organism evidence="1 2">
    <name type="scientific">Callosobruchus maculatus</name>
    <name type="common">Southern cowpea weevil</name>
    <name type="synonym">Pulse bruchid</name>
    <dbReference type="NCBI Taxonomy" id="64391"/>
    <lineage>
        <taxon>Eukaryota</taxon>
        <taxon>Metazoa</taxon>
        <taxon>Ecdysozoa</taxon>
        <taxon>Arthropoda</taxon>
        <taxon>Hexapoda</taxon>
        <taxon>Insecta</taxon>
        <taxon>Pterygota</taxon>
        <taxon>Neoptera</taxon>
        <taxon>Endopterygota</taxon>
        <taxon>Coleoptera</taxon>
        <taxon>Polyphaga</taxon>
        <taxon>Cucujiformia</taxon>
        <taxon>Chrysomeloidea</taxon>
        <taxon>Chrysomelidae</taxon>
        <taxon>Bruchinae</taxon>
        <taxon>Bruchini</taxon>
        <taxon>Callosobruchus</taxon>
    </lineage>
</organism>
<dbReference type="Proteomes" id="UP000410492">
    <property type="component" value="Unassembled WGS sequence"/>
</dbReference>
<keyword evidence="2" id="KW-1185">Reference proteome</keyword>
<evidence type="ECO:0000313" key="1">
    <source>
        <dbReference type="EMBL" id="VEN59913.1"/>
    </source>
</evidence>
<dbReference type="AlphaFoldDB" id="A0A653DI91"/>
<name>A0A653DI91_CALMS</name>
<accession>A0A653DI91</accession>
<protein>
    <submittedName>
        <fullName evidence="1">Uncharacterized protein</fullName>
    </submittedName>
</protein>